<dbReference type="InterPro" id="IPR043128">
    <property type="entry name" value="Rev_trsase/Diguanyl_cyclase"/>
</dbReference>
<dbReference type="GO" id="GO:0003824">
    <property type="term" value="F:catalytic activity"/>
    <property type="evidence" value="ECO:0007669"/>
    <property type="project" value="UniProtKB-KW"/>
</dbReference>
<evidence type="ECO:0000313" key="3">
    <source>
        <dbReference type="EnsemblMetazoa" id="CJA07894a.1"/>
    </source>
</evidence>
<keyword evidence="1" id="KW-0511">Multifunctional enzyme</keyword>
<dbReference type="SUPFAM" id="SSF56672">
    <property type="entry name" value="DNA/RNA polymerases"/>
    <property type="match status" value="1"/>
</dbReference>
<dbReference type="PANTHER" id="PTHR37984:SF5">
    <property type="entry name" value="PROTEIN NYNRIN-LIKE"/>
    <property type="match status" value="1"/>
</dbReference>
<dbReference type="FunFam" id="3.30.70.270:FF:000026">
    <property type="entry name" value="Transposon Ty3-G Gag-Pol polyprotein"/>
    <property type="match status" value="1"/>
</dbReference>
<accession>A0A8R1DQC0</accession>
<dbReference type="Gene3D" id="3.30.70.270">
    <property type="match status" value="2"/>
</dbReference>
<evidence type="ECO:0000256" key="1">
    <source>
        <dbReference type="ARBA" id="ARBA00023268"/>
    </source>
</evidence>
<dbReference type="AlphaFoldDB" id="A0A8R1DQC0"/>
<feature type="domain" description="Reverse transcriptase" evidence="2">
    <location>
        <begin position="115"/>
        <end position="293"/>
    </location>
</feature>
<evidence type="ECO:0000313" key="4">
    <source>
        <dbReference type="Proteomes" id="UP000005237"/>
    </source>
</evidence>
<dbReference type="Pfam" id="PF17919">
    <property type="entry name" value="RT_RNaseH_2"/>
    <property type="match status" value="1"/>
</dbReference>
<name>A0A8R1DQC0_CAEJA</name>
<dbReference type="InterPro" id="IPR000477">
    <property type="entry name" value="RT_dom"/>
</dbReference>
<dbReference type="InterPro" id="IPR041679">
    <property type="entry name" value="DNA2/NAM7-like_C"/>
</dbReference>
<dbReference type="Gene3D" id="3.40.50.300">
    <property type="entry name" value="P-loop containing nucleotide triphosphate hydrolases"/>
    <property type="match status" value="1"/>
</dbReference>
<keyword evidence="4" id="KW-1185">Reference proteome</keyword>
<dbReference type="Pfam" id="PF00078">
    <property type="entry name" value="RVT_1"/>
    <property type="match status" value="1"/>
</dbReference>
<dbReference type="SUPFAM" id="SSF52540">
    <property type="entry name" value="P-loop containing nucleoside triphosphate hydrolases"/>
    <property type="match status" value="1"/>
</dbReference>
<dbReference type="CDD" id="cd01647">
    <property type="entry name" value="RT_LTR"/>
    <property type="match status" value="1"/>
</dbReference>
<sequence length="784" mass="88059">MNSDNMCILVTNTSDSDVTLTPGTKAAEATEVFEEEDKTLISLDDAICSEEQKGILLKLFSEFNDVFSKNPYDLGSAKTDPIHIYTSTEVPVRGRPYRVPVKYQAELEKHINGLLVSERITESNTPWISPIVLVPKKNGSLRVCLDFRKLNEVTIPDNFPLPRIDSILEKVGGSKFFSSLDMANGYLQLRLDPESSYKCGFTTEDKVYAYTHLPFGLRSAASYFQRAMRTVLAGMEQDVMMYIDDVLVFSKSFESHVQTLRKVLTRFREYNLKASPAKCEFAKKSIVFLGHEISETNYSPNQANLDAIQKMPIPRDLKAVQRFVGMAGFFRKFIKKFSEVAEPLTKLTRKDQPFEWTSLQQNAFETLKDNLTSKPILVYPDYTKEFHIYTDASAVAQGAVLAQVSNDAGIIQVVAYGSRTLSEVETLADCISRAKDEVAPLPKEELEDIIEFPVCMAIDRSKDRVPRNFTPGSTQKPVDLALEQDKDNDVNTIKTFLTSPATTIDGISEKWLPFLERKTAENHATVSSVTIGYTLYGTCKFIKSQIPRCAVATLCHSFPSARLAFFGDRRQLPPFSDNCLPDKLHSFAVGNVLEDATDFDRFPQLPLLEVHRCPQKVTQLLSNLFYDGKLQTNKKPGQDLPALRSMGLPDCHPVVVINHNFPHVIDGTSVLNQEEAQLALYYAKGLRKIRPDDSICILAFYKSTCTYIEENAPVKVRCSTADGVQGREYDYTIISPILSVFIQIVLDGVPASLDSRFHLVKRQSQLGHHINFRLLRTGALILVP</sequence>
<proteinExistence type="predicted"/>
<reference evidence="3" key="2">
    <citation type="submission" date="2022-06" db="UniProtKB">
        <authorList>
            <consortium name="EnsemblMetazoa"/>
        </authorList>
    </citation>
    <scope>IDENTIFICATION</scope>
    <source>
        <strain evidence="3">DF5081</strain>
    </source>
</reference>
<dbReference type="InterPro" id="IPR027417">
    <property type="entry name" value="P-loop_NTPase"/>
</dbReference>
<evidence type="ECO:0000259" key="2">
    <source>
        <dbReference type="PROSITE" id="PS50878"/>
    </source>
</evidence>
<reference evidence="4" key="1">
    <citation type="submission" date="2010-08" db="EMBL/GenBank/DDBJ databases">
        <authorList>
            <consortium name="Caenorhabditis japonica Sequencing Consortium"/>
            <person name="Wilson R.K."/>
        </authorList>
    </citation>
    <scope>NUCLEOTIDE SEQUENCE [LARGE SCALE GENOMIC DNA]</scope>
    <source>
        <strain evidence="4">DF5081</strain>
    </source>
</reference>
<organism evidence="3 4">
    <name type="scientific">Caenorhabditis japonica</name>
    <dbReference type="NCBI Taxonomy" id="281687"/>
    <lineage>
        <taxon>Eukaryota</taxon>
        <taxon>Metazoa</taxon>
        <taxon>Ecdysozoa</taxon>
        <taxon>Nematoda</taxon>
        <taxon>Chromadorea</taxon>
        <taxon>Rhabditida</taxon>
        <taxon>Rhabditina</taxon>
        <taxon>Rhabditomorpha</taxon>
        <taxon>Rhabditoidea</taxon>
        <taxon>Rhabditidae</taxon>
        <taxon>Peloderinae</taxon>
        <taxon>Caenorhabditis</taxon>
    </lineage>
</organism>
<dbReference type="InterPro" id="IPR050951">
    <property type="entry name" value="Retrovirus_Pol_polyprotein"/>
</dbReference>
<dbReference type="EnsemblMetazoa" id="CJA07894a.1">
    <property type="protein sequence ID" value="CJA07894a.1"/>
    <property type="gene ID" value="WBGene00127098"/>
</dbReference>
<dbReference type="PROSITE" id="PS50878">
    <property type="entry name" value="RT_POL"/>
    <property type="match status" value="1"/>
</dbReference>
<dbReference type="Gene3D" id="3.10.10.10">
    <property type="entry name" value="HIV Type 1 Reverse Transcriptase, subunit A, domain 1"/>
    <property type="match status" value="1"/>
</dbReference>
<protein>
    <submittedName>
        <fullName evidence="3">Reverse transcriptase domain-containing protein</fullName>
    </submittedName>
</protein>
<dbReference type="PANTHER" id="PTHR37984">
    <property type="entry name" value="PROTEIN CBG26694"/>
    <property type="match status" value="1"/>
</dbReference>
<dbReference type="Pfam" id="PF13087">
    <property type="entry name" value="AAA_12"/>
    <property type="match status" value="1"/>
</dbReference>
<dbReference type="InterPro" id="IPR041577">
    <property type="entry name" value="RT_RNaseH_2"/>
</dbReference>
<dbReference type="InterPro" id="IPR043502">
    <property type="entry name" value="DNA/RNA_pol_sf"/>
</dbReference>
<dbReference type="Proteomes" id="UP000005237">
    <property type="component" value="Unassembled WGS sequence"/>
</dbReference>